<keyword evidence="2" id="KW-1185">Reference proteome</keyword>
<accession>A0AAD5U2Z1</accession>
<dbReference type="GO" id="GO:0017056">
    <property type="term" value="F:structural constituent of nuclear pore"/>
    <property type="evidence" value="ECO:0007669"/>
    <property type="project" value="InterPro"/>
</dbReference>
<dbReference type="EMBL" id="JADGJW010000167">
    <property type="protein sequence ID" value="KAJ3222613.1"/>
    <property type="molecule type" value="Genomic_DNA"/>
</dbReference>
<name>A0AAD5U2Z1_9FUNG</name>
<evidence type="ECO:0000313" key="1">
    <source>
        <dbReference type="EMBL" id="KAJ3222613.1"/>
    </source>
</evidence>
<dbReference type="GO" id="GO:0006606">
    <property type="term" value="P:protein import into nucleus"/>
    <property type="evidence" value="ECO:0007669"/>
    <property type="project" value="TreeGrafter"/>
</dbReference>
<dbReference type="AlphaFoldDB" id="A0AAD5U2Z1"/>
<protein>
    <submittedName>
        <fullName evidence="1">Uncharacterized protein</fullName>
    </submittedName>
</protein>
<dbReference type="GO" id="GO:0044611">
    <property type="term" value="C:nuclear pore inner ring"/>
    <property type="evidence" value="ECO:0007669"/>
    <property type="project" value="TreeGrafter"/>
</dbReference>
<organism evidence="1 2">
    <name type="scientific">Clydaea vesicula</name>
    <dbReference type="NCBI Taxonomy" id="447962"/>
    <lineage>
        <taxon>Eukaryota</taxon>
        <taxon>Fungi</taxon>
        <taxon>Fungi incertae sedis</taxon>
        <taxon>Chytridiomycota</taxon>
        <taxon>Chytridiomycota incertae sedis</taxon>
        <taxon>Chytridiomycetes</taxon>
        <taxon>Lobulomycetales</taxon>
        <taxon>Lobulomycetaceae</taxon>
        <taxon>Clydaea</taxon>
    </lineage>
</organism>
<dbReference type="PANTHER" id="PTHR31431:SF1">
    <property type="entry name" value="NUCLEOPORIN NUP188"/>
    <property type="match status" value="1"/>
</dbReference>
<gene>
    <name evidence="1" type="ORF">HK099_002083</name>
</gene>
<reference evidence="1" key="1">
    <citation type="submission" date="2020-05" db="EMBL/GenBank/DDBJ databases">
        <title>Phylogenomic resolution of chytrid fungi.</title>
        <authorList>
            <person name="Stajich J.E."/>
            <person name="Amses K."/>
            <person name="Simmons R."/>
            <person name="Seto K."/>
            <person name="Myers J."/>
            <person name="Bonds A."/>
            <person name="Quandt C.A."/>
            <person name="Barry K."/>
            <person name="Liu P."/>
            <person name="Grigoriev I."/>
            <person name="Longcore J.E."/>
            <person name="James T.Y."/>
        </authorList>
    </citation>
    <scope>NUCLEOTIDE SEQUENCE</scope>
    <source>
        <strain evidence="1">JEL0476</strain>
    </source>
</reference>
<dbReference type="PANTHER" id="PTHR31431">
    <property type="entry name" value="NUCLEOPORIN NUP188 HOMOLOG"/>
    <property type="match status" value="1"/>
</dbReference>
<dbReference type="GO" id="GO:0006405">
    <property type="term" value="P:RNA export from nucleus"/>
    <property type="evidence" value="ECO:0007669"/>
    <property type="project" value="TreeGrafter"/>
</dbReference>
<dbReference type="Proteomes" id="UP001211065">
    <property type="component" value="Unassembled WGS sequence"/>
</dbReference>
<evidence type="ECO:0000313" key="2">
    <source>
        <dbReference type="Proteomes" id="UP001211065"/>
    </source>
</evidence>
<comment type="caution">
    <text evidence="1">The sequence shown here is derived from an EMBL/GenBank/DDBJ whole genome shotgun (WGS) entry which is preliminary data.</text>
</comment>
<dbReference type="InterPro" id="IPR044840">
    <property type="entry name" value="Nup188"/>
</dbReference>
<proteinExistence type="predicted"/>
<sequence length="1057" mass="122370">MSFHFSKSFFGLIEVISTGTGLYSSDLIRLILNEKRESLLSGLDYYEKSSIKSEENLINDSLIHNKKIKDSFNYILTSLRKLLNFKNEKTSLKLLNQFFIYKNFLSPATDINKTLENESNPLTAFILNFNESKLNEICFYYFDEERMGYLKFLNCILRVVEDEDHLYYTVVKEILVDDLLEVNDNINKQAFKVLNEVTNLSILISISSLNLENLLIKNMLNQLEEHPLFKDVNILVEILGFTNDFYSEKNYFFGVDQVETKIVGPLFIAISCLLMKLIELVPEQIPQRYLKIFEMIKGVDQNGSKILSTFPSKLVEQAYNLDAIQYITRTLDTSLYKVEENSSTIYRSILKGLLTIFFYYYQLNRLPHFEQTILCLSKIFNQDENICIQFWEEDVKLLGQTTFLEVNLNRFPSSLTTFLVLIKNMIGGELSASKIFYYLGSVNTFTDFFSTEDVTGLDRAPNQPLNVNSQGRCYWKNAGRGLVHGSSSSMNLYMPEGTEGVVVSGRDFTNNTVRIQFFYNYSIWHLFISFLDSFLKTTEKVKTQDNTNHAATIETITMIMEIFYALLINSSTTLFKLFLEHTERFPTRKILEKNYFFNYLVKILTRCCEFSQPPLKLLTVVINVTSIFLTDGVNDERELFWEQFRNETFFLPRYSKVSLLNKENNKNTISFDDNNFFQTESFFQNILLPAEKRLGKYSATLSFLTLVLDFVLTLNNGFHKSKNDLSIDESKLEAINFCLIFIQKEIFSTFCDWRYVDVNEKVLIGLAIFTIFNTVFNFNCSRLTFAKDYLTEKFLSFGSETIAEKKQSLKGATGVYQVLPIVNLVGIGMKTLEYYFRLSSSTGKNFESLILESLRFLNKLLTILKYKRILNNEKRVSILEHSVLDRTTAYGINNQKEIVFVIASYIHYDYNLELPLEATNCLTLLIECSSAWENVRPPSFLGLFGENCLDTVKCFVQLALQDKGSIKFYDQNATIRDNLKAAIFKFCTAVVEYQPGLQKIKILEQKISDNEVKTVQLLNTVDIDVIPIEEVKRRYALLAKKLQLEINAIILNSKKQM</sequence>